<dbReference type="EMBL" id="VIGI01000011">
    <property type="protein sequence ID" value="KAB8293840.1"/>
    <property type="molecule type" value="Genomic_DNA"/>
</dbReference>
<protein>
    <recommendedName>
        <fullName evidence="6">Tat pathway signal sequence</fullName>
    </recommendedName>
</protein>
<sequence length="297" mass="33913">MRHEYLPNIVPPQYSFVSMSYSPFSDKYNQVPQSEDGEGLLPNTESTYRQSSRRNNTLWYILSIPVISLFSIAFGTWIGARFVANPAKLCPSYVQHYSPVLNDVDTSYQPVMFNGSFMKENAFRLKAGPEVDEAWGSLGVHYRSFALPANEAEKSGLTSAHVQINEKYGGGFPVNLEGLHHLHCLNLVRQSLYYNYDYYHEQGKGAFVNDDNIVQYHVSHCLDIIRQQLMCQVDTGVLGQVWWDKSKPQAFVDFNTEHKCKNFDAIRQWAEERQMPAAGPPDFLQRPKDSDVLESIP</sequence>
<gene>
    <name evidence="4" type="ORF">EYC80_009321</name>
</gene>
<dbReference type="AlphaFoldDB" id="A0A5N6JXW1"/>
<dbReference type="Pfam" id="PF11807">
    <property type="entry name" value="UstYa"/>
    <property type="match status" value="1"/>
</dbReference>
<evidence type="ECO:0000313" key="5">
    <source>
        <dbReference type="Proteomes" id="UP000326757"/>
    </source>
</evidence>
<reference evidence="4 5" key="1">
    <citation type="submission" date="2019-06" db="EMBL/GenBank/DDBJ databases">
        <title>Genome Sequence of the Brown Rot Fungal Pathogen Monilinia laxa.</title>
        <authorList>
            <person name="De Miccolis Angelini R.M."/>
            <person name="Landi L."/>
            <person name="Abate D."/>
            <person name="Pollastro S."/>
            <person name="Romanazzi G."/>
            <person name="Faretra F."/>
        </authorList>
    </citation>
    <scope>NUCLEOTIDE SEQUENCE [LARGE SCALE GENOMIC DNA]</scope>
    <source>
        <strain evidence="4 5">Mlax316</strain>
    </source>
</reference>
<name>A0A5N6JXW1_MONLA</name>
<dbReference type="Proteomes" id="UP000326757">
    <property type="component" value="Unassembled WGS sequence"/>
</dbReference>
<evidence type="ECO:0000256" key="2">
    <source>
        <dbReference type="SAM" id="MobiDB-lite"/>
    </source>
</evidence>
<dbReference type="PANTHER" id="PTHR33365">
    <property type="entry name" value="YALI0B05434P"/>
    <property type="match status" value="1"/>
</dbReference>
<keyword evidence="3" id="KW-0812">Transmembrane</keyword>
<keyword evidence="3" id="KW-0472">Membrane</keyword>
<proteinExistence type="inferred from homology"/>
<comment type="similarity">
    <text evidence="1">Belongs to the ustYa family.</text>
</comment>
<dbReference type="GO" id="GO:0043386">
    <property type="term" value="P:mycotoxin biosynthetic process"/>
    <property type="evidence" value="ECO:0007669"/>
    <property type="project" value="InterPro"/>
</dbReference>
<keyword evidence="5" id="KW-1185">Reference proteome</keyword>
<organism evidence="4 5">
    <name type="scientific">Monilinia laxa</name>
    <name type="common">Brown rot fungus</name>
    <name type="synonym">Sclerotinia laxa</name>
    <dbReference type="NCBI Taxonomy" id="61186"/>
    <lineage>
        <taxon>Eukaryota</taxon>
        <taxon>Fungi</taxon>
        <taxon>Dikarya</taxon>
        <taxon>Ascomycota</taxon>
        <taxon>Pezizomycotina</taxon>
        <taxon>Leotiomycetes</taxon>
        <taxon>Helotiales</taxon>
        <taxon>Sclerotiniaceae</taxon>
        <taxon>Monilinia</taxon>
    </lineage>
</organism>
<dbReference type="OrthoDB" id="3687641at2759"/>
<feature type="transmembrane region" description="Helical" evidence="3">
    <location>
        <begin position="58"/>
        <end position="80"/>
    </location>
</feature>
<evidence type="ECO:0000313" key="4">
    <source>
        <dbReference type="EMBL" id="KAB8293840.1"/>
    </source>
</evidence>
<feature type="region of interest" description="Disordered" evidence="2">
    <location>
        <begin position="277"/>
        <end position="297"/>
    </location>
</feature>
<evidence type="ECO:0008006" key="6">
    <source>
        <dbReference type="Google" id="ProtNLM"/>
    </source>
</evidence>
<dbReference type="InterPro" id="IPR021765">
    <property type="entry name" value="UstYa-like"/>
</dbReference>
<dbReference type="PANTHER" id="PTHR33365:SF13">
    <property type="entry name" value="TAT PATHWAY SIGNAL SEQUENCE"/>
    <property type="match status" value="1"/>
</dbReference>
<evidence type="ECO:0000256" key="1">
    <source>
        <dbReference type="ARBA" id="ARBA00035112"/>
    </source>
</evidence>
<evidence type="ECO:0000256" key="3">
    <source>
        <dbReference type="SAM" id="Phobius"/>
    </source>
</evidence>
<accession>A0A5N6JXW1</accession>
<comment type="caution">
    <text evidence="4">The sequence shown here is derived from an EMBL/GenBank/DDBJ whole genome shotgun (WGS) entry which is preliminary data.</text>
</comment>
<keyword evidence="3" id="KW-1133">Transmembrane helix</keyword>